<dbReference type="InterPro" id="IPR015943">
    <property type="entry name" value="WD40/YVTN_repeat-like_dom_sf"/>
</dbReference>
<gene>
    <name evidence="1" type="ORF">R4Z09_16765</name>
</gene>
<evidence type="ECO:0000313" key="2">
    <source>
        <dbReference type="Proteomes" id="UP001357223"/>
    </source>
</evidence>
<keyword evidence="2" id="KW-1185">Reference proteome</keyword>
<name>A0ABZ2C673_9BACI</name>
<dbReference type="Proteomes" id="UP001357223">
    <property type="component" value="Chromosome"/>
</dbReference>
<accession>A0ABZ2C673</accession>
<dbReference type="PANTHER" id="PTHR47197">
    <property type="entry name" value="PROTEIN NIRF"/>
    <property type="match status" value="1"/>
</dbReference>
<dbReference type="EMBL" id="CP137640">
    <property type="protein sequence ID" value="WVX78959.1"/>
    <property type="molecule type" value="Genomic_DNA"/>
</dbReference>
<organism evidence="1 2">
    <name type="scientific">Niallia oryzisoli</name>
    <dbReference type="NCBI Taxonomy" id="1737571"/>
    <lineage>
        <taxon>Bacteria</taxon>
        <taxon>Bacillati</taxon>
        <taxon>Bacillota</taxon>
        <taxon>Bacilli</taxon>
        <taxon>Bacillales</taxon>
        <taxon>Bacillaceae</taxon>
        <taxon>Niallia</taxon>
    </lineage>
</organism>
<dbReference type="PROSITE" id="PS51257">
    <property type="entry name" value="PROKAR_LIPOPROTEIN"/>
    <property type="match status" value="1"/>
</dbReference>
<dbReference type="InterPro" id="IPR051200">
    <property type="entry name" value="Host-pathogen_enzymatic-act"/>
</dbReference>
<dbReference type="Gene3D" id="2.130.10.10">
    <property type="entry name" value="YVTN repeat-like/Quinoprotein amine dehydrogenase"/>
    <property type="match status" value="1"/>
</dbReference>
<dbReference type="InterPro" id="IPR011048">
    <property type="entry name" value="Haem_d1_sf"/>
</dbReference>
<evidence type="ECO:0000313" key="1">
    <source>
        <dbReference type="EMBL" id="WVX78959.1"/>
    </source>
</evidence>
<protein>
    <submittedName>
        <fullName evidence="1">WD40 repeat domain-containing protein</fullName>
    </submittedName>
</protein>
<dbReference type="SUPFAM" id="SSF51004">
    <property type="entry name" value="C-terminal (heme d1) domain of cytochrome cd1-nitrite reductase"/>
    <property type="match status" value="1"/>
</dbReference>
<reference evidence="1 2" key="1">
    <citation type="submission" date="2023-10" db="EMBL/GenBank/DDBJ databases">
        <title>Niallia locisalis sp.nov. isolated from a salt pond sample.</title>
        <authorList>
            <person name="Li X.-J."/>
            <person name="Dong L."/>
        </authorList>
    </citation>
    <scope>NUCLEOTIDE SEQUENCE [LARGE SCALE GENOMIC DNA]</scope>
    <source>
        <strain evidence="1 2">DSM 29761</strain>
    </source>
</reference>
<dbReference type="PANTHER" id="PTHR47197:SF3">
    <property type="entry name" value="DIHYDRO-HEME D1 DEHYDROGENASE"/>
    <property type="match status" value="1"/>
</dbReference>
<dbReference type="RefSeq" id="WP_338447893.1">
    <property type="nucleotide sequence ID" value="NZ_CP137640.1"/>
</dbReference>
<proteinExistence type="predicted"/>
<sequence>MKYFSRLFIILLFILAACSNREYIPIPKDKDLIITINIKDSTISFIDATAKKELEQWVMEKPYSGGMLFPDGDTLLLYGKQIETVDLYSLSSGTFLSSWPTGKGIVNAYVLRNGKEIVFADQERNLARFFTLNGKEITSISTEAKPYTMLEGENKLFVLNIGDEILNVINLKEKVKQADMRIHSYAAGALIIQEKNELWVGGHGVGTDIESNIHIYDMSNGKLINTYYAPMMPINFAEWNDYIYVLSHGSNMLYKLTKTGELVQSMQIGANPFELAVYQNDLVIAGYDSDDIYFIDPMNLAIKQKVNVGQGPFQMIVRERN</sequence>